<dbReference type="RefSeq" id="WP_343903478.1">
    <property type="nucleotide sequence ID" value="NZ_BAAAIY010000005.1"/>
</dbReference>
<name>A0ABW1X5R7_9CELL</name>
<keyword evidence="3" id="KW-0227">DNA damage</keyword>
<evidence type="ECO:0000256" key="3">
    <source>
        <dbReference type="ARBA" id="ARBA00022763"/>
    </source>
</evidence>
<evidence type="ECO:0000256" key="2">
    <source>
        <dbReference type="ARBA" id="ARBA00022759"/>
    </source>
</evidence>
<sequence>MTSEVPRLVSPWREARPADEAWKGAEGRSARAGRFEQDRAAGGPEWRLVDTGDGRAARASVELKLLPKQRRIRAYLRWSQGGKTRVSYLGEVERPTRAQNLRAAWDIAREKDLLVEPDDSWASSPASRAVMKANRPRDTSPELAVRSALFRMGMRYRIGIRPLPNLPRTADIVFPSERVAVFVDGCFWHGCPDHYRPAAGETSESWSDKISADRARDADTYRQLTDGGWEVVRGWEHESAQVVAARVREAVLHRRGR</sequence>
<dbReference type="SUPFAM" id="SSF52980">
    <property type="entry name" value="Restriction endonuclease-like"/>
    <property type="match status" value="1"/>
</dbReference>
<dbReference type="Proteomes" id="UP001596305">
    <property type="component" value="Unassembled WGS sequence"/>
</dbReference>
<accession>A0ABW1X5R7</accession>
<evidence type="ECO:0000256" key="5">
    <source>
        <dbReference type="ARBA" id="ARBA00023204"/>
    </source>
</evidence>
<gene>
    <name evidence="8" type="ORF">ACFP71_03955</name>
</gene>
<dbReference type="NCBIfam" id="TIGR00632">
    <property type="entry name" value="vsr"/>
    <property type="match status" value="1"/>
</dbReference>
<dbReference type="Pfam" id="PF03852">
    <property type="entry name" value="Vsr"/>
    <property type="match status" value="1"/>
</dbReference>
<feature type="region of interest" description="Disordered" evidence="7">
    <location>
        <begin position="1"/>
        <end position="39"/>
    </location>
</feature>
<evidence type="ECO:0000256" key="7">
    <source>
        <dbReference type="SAM" id="MobiDB-lite"/>
    </source>
</evidence>
<protein>
    <submittedName>
        <fullName evidence="8">Very short patch repair endonuclease</fullName>
    </submittedName>
</protein>
<feature type="compositionally biased region" description="Basic and acidic residues" evidence="7">
    <location>
        <begin position="13"/>
        <end position="39"/>
    </location>
</feature>
<keyword evidence="9" id="KW-1185">Reference proteome</keyword>
<dbReference type="InterPro" id="IPR004603">
    <property type="entry name" value="DNA_mismatch_endonuc_vsr"/>
</dbReference>
<dbReference type="EMBL" id="JBHSTM010000002">
    <property type="protein sequence ID" value="MFC6423964.1"/>
    <property type="molecule type" value="Genomic_DNA"/>
</dbReference>
<organism evidence="8 9">
    <name type="scientific">Oerskovia paurometabola</name>
    <dbReference type="NCBI Taxonomy" id="162170"/>
    <lineage>
        <taxon>Bacteria</taxon>
        <taxon>Bacillati</taxon>
        <taxon>Actinomycetota</taxon>
        <taxon>Actinomycetes</taxon>
        <taxon>Micrococcales</taxon>
        <taxon>Cellulomonadaceae</taxon>
        <taxon>Oerskovia</taxon>
    </lineage>
</organism>
<comment type="similarity">
    <text evidence="6">Belongs to the Vsr family.</text>
</comment>
<keyword evidence="1" id="KW-0540">Nuclease</keyword>
<keyword evidence="2 8" id="KW-0255">Endonuclease</keyword>
<comment type="caution">
    <text evidence="8">The sequence shown here is derived from an EMBL/GenBank/DDBJ whole genome shotgun (WGS) entry which is preliminary data.</text>
</comment>
<evidence type="ECO:0000256" key="6">
    <source>
        <dbReference type="ARBA" id="ARBA00029466"/>
    </source>
</evidence>
<dbReference type="Gene3D" id="3.40.960.10">
    <property type="entry name" value="VSR Endonuclease"/>
    <property type="match status" value="1"/>
</dbReference>
<keyword evidence="5" id="KW-0234">DNA repair</keyword>
<dbReference type="CDD" id="cd00221">
    <property type="entry name" value="Vsr"/>
    <property type="match status" value="1"/>
</dbReference>
<evidence type="ECO:0000256" key="4">
    <source>
        <dbReference type="ARBA" id="ARBA00022801"/>
    </source>
</evidence>
<evidence type="ECO:0000313" key="8">
    <source>
        <dbReference type="EMBL" id="MFC6423964.1"/>
    </source>
</evidence>
<evidence type="ECO:0000256" key="1">
    <source>
        <dbReference type="ARBA" id="ARBA00022722"/>
    </source>
</evidence>
<dbReference type="GO" id="GO:0004519">
    <property type="term" value="F:endonuclease activity"/>
    <property type="evidence" value="ECO:0007669"/>
    <property type="project" value="UniProtKB-KW"/>
</dbReference>
<proteinExistence type="inferred from homology"/>
<reference evidence="9" key="1">
    <citation type="journal article" date="2019" name="Int. J. Syst. Evol. Microbiol.">
        <title>The Global Catalogue of Microorganisms (GCM) 10K type strain sequencing project: providing services to taxonomists for standard genome sequencing and annotation.</title>
        <authorList>
            <consortium name="The Broad Institute Genomics Platform"/>
            <consortium name="The Broad Institute Genome Sequencing Center for Infectious Disease"/>
            <person name="Wu L."/>
            <person name="Ma J."/>
        </authorList>
    </citation>
    <scope>NUCLEOTIDE SEQUENCE [LARGE SCALE GENOMIC DNA]</scope>
    <source>
        <strain evidence="9">CCUG 47105</strain>
    </source>
</reference>
<dbReference type="InterPro" id="IPR011335">
    <property type="entry name" value="Restrct_endonuc-II-like"/>
</dbReference>
<keyword evidence="4" id="KW-0378">Hydrolase</keyword>
<evidence type="ECO:0000313" key="9">
    <source>
        <dbReference type="Proteomes" id="UP001596305"/>
    </source>
</evidence>